<evidence type="ECO:0000256" key="1">
    <source>
        <dbReference type="SAM" id="MobiDB-lite"/>
    </source>
</evidence>
<dbReference type="Proteomes" id="UP000258613">
    <property type="component" value="Chromosome"/>
</dbReference>
<feature type="compositionally biased region" description="Basic and acidic residues" evidence="1">
    <location>
        <begin position="7"/>
        <end position="19"/>
    </location>
</feature>
<dbReference type="EMBL" id="CP027033">
    <property type="protein sequence ID" value="AXR81303.1"/>
    <property type="molecule type" value="Genomic_DNA"/>
</dbReference>
<name>A0A346PP58_9EURY</name>
<feature type="region of interest" description="Disordered" evidence="1">
    <location>
        <begin position="1"/>
        <end position="21"/>
    </location>
</feature>
<organism evidence="3 4">
    <name type="scientific">Natrarchaeobaculum sulfurireducens</name>
    <dbReference type="NCBI Taxonomy" id="2044521"/>
    <lineage>
        <taxon>Archaea</taxon>
        <taxon>Methanobacteriati</taxon>
        <taxon>Methanobacteriota</taxon>
        <taxon>Stenosarchaea group</taxon>
        <taxon>Halobacteria</taxon>
        <taxon>Halobacteriales</taxon>
        <taxon>Natrialbaceae</taxon>
        <taxon>Natrarchaeobaculum</taxon>
    </lineage>
</organism>
<feature type="transmembrane region" description="Helical" evidence="2">
    <location>
        <begin position="91"/>
        <end position="115"/>
    </location>
</feature>
<dbReference type="AlphaFoldDB" id="A0A346PP58"/>
<keyword evidence="2" id="KW-0472">Membrane</keyword>
<evidence type="ECO:0000313" key="4">
    <source>
        <dbReference type="Proteomes" id="UP000258613"/>
    </source>
</evidence>
<accession>A0A346PP58</accession>
<dbReference type="KEGG" id="nag:AArcMg_1287"/>
<gene>
    <name evidence="3" type="ORF">AArcMg_1287</name>
</gene>
<sequence>MCSMDESSDRQTDDRRSDDGPPAGVVLLAFVGWLIALVQILGALVAVFGGELAAALLLGVGAGSYAVVAWGLVVTRLWAWIGAYVLLGINAVGGLLGGSLVSLFVSTIVGIYLLAAREPFV</sequence>
<feature type="transmembrane region" description="Helical" evidence="2">
    <location>
        <begin position="25"/>
        <end position="48"/>
    </location>
</feature>
<protein>
    <submittedName>
        <fullName evidence="3">Uncharacterized protein</fullName>
    </submittedName>
</protein>
<keyword evidence="4" id="KW-1185">Reference proteome</keyword>
<keyword evidence="2" id="KW-0812">Transmembrane</keyword>
<feature type="transmembrane region" description="Helical" evidence="2">
    <location>
        <begin position="55"/>
        <end position="79"/>
    </location>
</feature>
<reference evidence="4" key="1">
    <citation type="submission" date="2018-02" db="EMBL/GenBank/DDBJ databases">
        <title>Phenotypic and genomic properties of facultatively anaerobic sulfur-reducing natronoarchaea from hypersaline soda lakes.</title>
        <authorList>
            <person name="Sorokin D.Y."/>
            <person name="Kublanov I.V."/>
            <person name="Roman P."/>
            <person name="Sinninghe Damste J.S."/>
            <person name="Golyshin P.N."/>
            <person name="Rojo D."/>
            <person name="Ciordia S."/>
            <person name="Mena M.D.C."/>
            <person name="Ferrer M."/>
            <person name="Messina E."/>
            <person name="Smedile F."/>
            <person name="La Spada G."/>
            <person name="La Cono V."/>
            <person name="Yakimov M.M."/>
        </authorList>
    </citation>
    <scope>NUCLEOTIDE SEQUENCE [LARGE SCALE GENOMIC DNA]</scope>
    <source>
        <strain evidence="4">AArc-Mg</strain>
    </source>
</reference>
<evidence type="ECO:0000313" key="3">
    <source>
        <dbReference type="EMBL" id="AXR81303.1"/>
    </source>
</evidence>
<evidence type="ECO:0000256" key="2">
    <source>
        <dbReference type="SAM" id="Phobius"/>
    </source>
</evidence>
<proteinExistence type="predicted"/>
<keyword evidence="2" id="KW-1133">Transmembrane helix</keyword>